<sequence>MCVALPVCVRVCEPRGQAEWQRDWPRWQAIGRQDSTALRQRNNRSQAAIRPRAAGEGSSGISRLQVAAAVGRANIWQRQGGDLHDGASGHFRLAARHESALLPIEHGAMKRPVSCCTEDLGDGEEHRIDLLLLNAPPARRAMGLPQVKPGGRRRPPHRVHKGRAIPAPKGGLHPPQRLAPAPSSKRKTLPWAAMSAAMAKHHARSLDMGGSRHGKRAWVPRDESTGVSGLQENLGTIKDPHQFSPIPSHHSQWISMVGGWEQHWFPQSHETAIMI</sequence>
<proteinExistence type="predicted"/>
<gene>
    <name evidence="2" type="ORF">LEMA_P117880.1</name>
</gene>
<evidence type="ECO:0000256" key="1">
    <source>
        <dbReference type="SAM" id="MobiDB-lite"/>
    </source>
</evidence>
<accession>E4ZTC9</accession>
<dbReference type="Proteomes" id="UP000002668">
    <property type="component" value="Genome"/>
</dbReference>
<dbReference type="InParanoid" id="E4ZTC9"/>
<feature type="region of interest" description="Disordered" evidence="1">
    <location>
        <begin position="141"/>
        <end position="185"/>
    </location>
</feature>
<evidence type="ECO:0000313" key="2">
    <source>
        <dbReference type="EMBL" id="CBX94785.1"/>
    </source>
</evidence>
<protein>
    <submittedName>
        <fullName evidence="2">Uncharacterized protein</fullName>
    </submittedName>
</protein>
<feature type="compositionally biased region" description="Basic residues" evidence="1">
    <location>
        <begin position="150"/>
        <end position="163"/>
    </location>
</feature>
<reference evidence="3" key="1">
    <citation type="journal article" date="2011" name="Nat. Commun.">
        <title>Effector diversification within compartments of the Leptosphaeria maculans genome affected by Repeat-Induced Point mutations.</title>
        <authorList>
            <person name="Rouxel T."/>
            <person name="Grandaubert J."/>
            <person name="Hane J.K."/>
            <person name="Hoede C."/>
            <person name="van de Wouw A.P."/>
            <person name="Couloux A."/>
            <person name="Dominguez V."/>
            <person name="Anthouard V."/>
            <person name="Bally P."/>
            <person name="Bourras S."/>
            <person name="Cozijnsen A.J."/>
            <person name="Ciuffetti L.M."/>
            <person name="Degrave A."/>
            <person name="Dilmaghani A."/>
            <person name="Duret L."/>
            <person name="Fudal I."/>
            <person name="Goodwin S.B."/>
            <person name="Gout L."/>
            <person name="Glaser N."/>
            <person name="Linglin J."/>
            <person name="Kema G.H.J."/>
            <person name="Lapalu N."/>
            <person name="Lawrence C.B."/>
            <person name="May K."/>
            <person name="Meyer M."/>
            <person name="Ollivier B."/>
            <person name="Poulain J."/>
            <person name="Schoch C.L."/>
            <person name="Simon A."/>
            <person name="Spatafora J.W."/>
            <person name="Stachowiak A."/>
            <person name="Turgeon B.G."/>
            <person name="Tyler B.M."/>
            <person name="Vincent D."/>
            <person name="Weissenbach J."/>
            <person name="Amselem J."/>
            <person name="Quesneville H."/>
            <person name="Oliver R.P."/>
            <person name="Wincker P."/>
            <person name="Balesdent M.-H."/>
            <person name="Howlett B.J."/>
        </authorList>
    </citation>
    <scope>NUCLEOTIDE SEQUENCE [LARGE SCALE GENOMIC DNA]</scope>
    <source>
        <strain evidence="3">JN3 / isolate v23.1.3 / race Av1-4-5-6-7-8</strain>
    </source>
</reference>
<dbReference type="OrthoDB" id="10638623at2759"/>
<dbReference type="EMBL" id="FP929125">
    <property type="protein sequence ID" value="CBX94785.1"/>
    <property type="molecule type" value="Genomic_DNA"/>
</dbReference>
<keyword evidence="3" id="KW-1185">Reference proteome</keyword>
<dbReference type="AlphaFoldDB" id="E4ZTC9"/>
<evidence type="ECO:0000313" key="3">
    <source>
        <dbReference type="Proteomes" id="UP000002668"/>
    </source>
</evidence>
<dbReference type="HOGENOM" id="CLU_1012185_0_0_1"/>
<dbReference type="VEuPathDB" id="FungiDB:LEMA_P117880.1"/>
<name>E4ZTC9_LEPMJ</name>
<organism evidence="3">
    <name type="scientific">Leptosphaeria maculans (strain JN3 / isolate v23.1.3 / race Av1-4-5-6-7-8)</name>
    <name type="common">Blackleg fungus</name>
    <name type="synonym">Phoma lingam</name>
    <dbReference type="NCBI Taxonomy" id="985895"/>
    <lineage>
        <taxon>Eukaryota</taxon>
        <taxon>Fungi</taxon>
        <taxon>Dikarya</taxon>
        <taxon>Ascomycota</taxon>
        <taxon>Pezizomycotina</taxon>
        <taxon>Dothideomycetes</taxon>
        <taxon>Pleosporomycetidae</taxon>
        <taxon>Pleosporales</taxon>
        <taxon>Pleosporineae</taxon>
        <taxon>Leptosphaeriaceae</taxon>
        <taxon>Plenodomus</taxon>
        <taxon>Plenodomus lingam/Leptosphaeria maculans species complex</taxon>
    </lineage>
</organism>